<organism evidence="2 3">
    <name type="scientific">Sutterella parvirubra YIT 11816</name>
    <dbReference type="NCBI Taxonomy" id="762967"/>
    <lineage>
        <taxon>Bacteria</taxon>
        <taxon>Pseudomonadati</taxon>
        <taxon>Pseudomonadota</taxon>
        <taxon>Betaproteobacteria</taxon>
        <taxon>Burkholderiales</taxon>
        <taxon>Sutterellaceae</taxon>
        <taxon>Sutterella</taxon>
    </lineage>
</organism>
<dbReference type="EMBL" id="AFBQ01000019">
    <property type="protein sequence ID" value="EHY32437.1"/>
    <property type="molecule type" value="Genomic_DNA"/>
</dbReference>
<feature type="domain" description="Macro" evidence="1">
    <location>
        <begin position="1"/>
        <end position="166"/>
    </location>
</feature>
<dbReference type="PATRIC" id="fig|762967.3.peg.141"/>
<dbReference type="HOGENOM" id="CLU_1093848_0_0_4"/>
<dbReference type="Pfam" id="PF01661">
    <property type="entry name" value="Macro"/>
    <property type="match status" value="1"/>
</dbReference>
<dbReference type="CDD" id="cd02908">
    <property type="entry name" value="Macro_OAADPr_deacetylase"/>
    <property type="match status" value="1"/>
</dbReference>
<dbReference type="STRING" id="762967.HMPREF9440_00161"/>
<sequence length="254" mass="26913">MPTLFVKTGDITEEAVDAIVNAANATLRGGGGVDGAIHRKAGWELLEECVRLKGCAPGDAKMTRAYRLPCRAVIHTVGPIWKGGAQREAETLASCWRTSLDIALREGFRTVRFPSISTGSYGYPIREAARIAVSTVLAHPFAGEVGIVCFTDEDRAVYQEALEEALREGVGATVKGGAAGAGDPAAAPGALPVDAGDAWARIPTDALLVAYARRFKAAFPAGRFAPDEALLRAALVECLREGKAFDPTNLDKYR</sequence>
<accession>H3KBR5</accession>
<dbReference type="SUPFAM" id="SSF52949">
    <property type="entry name" value="Macro domain-like"/>
    <property type="match status" value="1"/>
</dbReference>
<keyword evidence="3" id="KW-1185">Reference proteome</keyword>
<evidence type="ECO:0000313" key="3">
    <source>
        <dbReference type="Proteomes" id="UP000004956"/>
    </source>
</evidence>
<dbReference type="PANTHER" id="PTHR11106">
    <property type="entry name" value="GANGLIOSIDE INDUCED DIFFERENTIATION ASSOCIATED PROTEIN 2-RELATED"/>
    <property type="match status" value="1"/>
</dbReference>
<gene>
    <name evidence="2" type="ORF">HMPREF9440_00161</name>
</gene>
<proteinExistence type="predicted"/>
<reference evidence="2 3" key="1">
    <citation type="submission" date="2011-11" db="EMBL/GenBank/DDBJ databases">
        <authorList>
            <person name="Weinstock G."/>
            <person name="Sodergren E."/>
            <person name="Clifton S."/>
            <person name="Fulton L."/>
            <person name="Fulton B."/>
            <person name="Courtney L."/>
            <person name="Fronick C."/>
            <person name="Harrison M."/>
            <person name="Strong C."/>
            <person name="Farmer C."/>
            <person name="Delahaunty K."/>
            <person name="Markovic C."/>
            <person name="Hall O."/>
            <person name="Minx P."/>
            <person name="Tomlinson C."/>
            <person name="Mitreva M."/>
            <person name="Hou S."/>
            <person name="Chen J."/>
            <person name="Wollam A."/>
            <person name="Pepin K.H."/>
            <person name="Johnson M."/>
            <person name="Bhonagiri V."/>
            <person name="Zhang X."/>
            <person name="Suruliraj S."/>
            <person name="Warren W."/>
            <person name="Chinwalla A."/>
            <person name="Mardis E.R."/>
            <person name="Wilson R.K."/>
        </authorList>
    </citation>
    <scope>NUCLEOTIDE SEQUENCE [LARGE SCALE GENOMIC DNA]</scope>
    <source>
        <strain evidence="2 3">YIT 11816</strain>
    </source>
</reference>
<dbReference type="OrthoDB" id="6194521at2"/>
<dbReference type="InterPro" id="IPR002589">
    <property type="entry name" value="Macro_dom"/>
</dbReference>
<dbReference type="GO" id="GO:0019213">
    <property type="term" value="F:deacetylase activity"/>
    <property type="evidence" value="ECO:0007669"/>
    <property type="project" value="TreeGrafter"/>
</dbReference>
<dbReference type="SMART" id="SM00506">
    <property type="entry name" value="A1pp"/>
    <property type="match status" value="1"/>
</dbReference>
<name>H3KBR5_9BURK</name>
<evidence type="ECO:0000259" key="1">
    <source>
        <dbReference type="PROSITE" id="PS51154"/>
    </source>
</evidence>
<dbReference type="Proteomes" id="UP000004956">
    <property type="component" value="Unassembled WGS sequence"/>
</dbReference>
<evidence type="ECO:0000313" key="2">
    <source>
        <dbReference type="EMBL" id="EHY32437.1"/>
    </source>
</evidence>
<dbReference type="PANTHER" id="PTHR11106:SF27">
    <property type="entry name" value="MACRO DOMAIN-CONTAINING PROTEIN"/>
    <property type="match status" value="1"/>
</dbReference>
<dbReference type="InterPro" id="IPR043472">
    <property type="entry name" value="Macro_dom-like"/>
</dbReference>
<dbReference type="Gene3D" id="3.40.220.10">
    <property type="entry name" value="Leucine Aminopeptidase, subunit E, domain 1"/>
    <property type="match status" value="1"/>
</dbReference>
<dbReference type="PROSITE" id="PS51154">
    <property type="entry name" value="MACRO"/>
    <property type="match status" value="1"/>
</dbReference>
<comment type="caution">
    <text evidence="2">The sequence shown here is derived from an EMBL/GenBank/DDBJ whole genome shotgun (WGS) entry which is preliminary data.</text>
</comment>
<dbReference type="NCBIfam" id="NF001664">
    <property type="entry name" value="PRK00431.1-6"/>
    <property type="match status" value="1"/>
</dbReference>
<dbReference type="AlphaFoldDB" id="H3KBR5"/>
<protein>
    <submittedName>
        <fullName evidence="2">Macro domain protein</fullName>
    </submittedName>
</protein>